<evidence type="ECO:0000313" key="1">
    <source>
        <dbReference type="EMBL" id="KKM68248.1"/>
    </source>
</evidence>
<gene>
    <name evidence="1" type="ORF">LCGC14_1462790</name>
</gene>
<accession>A0A0F9JF47</accession>
<dbReference type="AlphaFoldDB" id="A0A0F9JF47"/>
<protein>
    <submittedName>
        <fullName evidence="1">Uncharacterized protein</fullName>
    </submittedName>
</protein>
<name>A0A0F9JF47_9ZZZZ</name>
<reference evidence="1" key="1">
    <citation type="journal article" date="2015" name="Nature">
        <title>Complex archaea that bridge the gap between prokaryotes and eukaryotes.</title>
        <authorList>
            <person name="Spang A."/>
            <person name="Saw J.H."/>
            <person name="Jorgensen S.L."/>
            <person name="Zaremba-Niedzwiedzka K."/>
            <person name="Martijn J."/>
            <person name="Lind A.E."/>
            <person name="van Eijk R."/>
            <person name="Schleper C."/>
            <person name="Guy L."/>
            <person name="Ettema T.J."/>
        </authorList>
    </citation>
    <scope>NUCLEOTIDE SEQUENCE</scope>
</reference>
<comment type="caution">
    <text evidence="1">The sequence shown here is derived from an EMBL/GenBank/DDBJ whole genome shotgun (WGS) entry which is preliminary data.</text>
</comment>
<dbReference type="EMBL" id="LAZR01010204">
    <property type="protein sequence ID" value="KKM68248.1"/>
    <property type="molecule type" value="Genomic_DNA"/>
</dbReference>
<organism evidence="1">
    <name type="scientific">marine sediment metagenome</name>
    <dbReference type="NCBI Taxonomy" id="412755"/>
    <lineage>
        <taxon>unclassified sequences</taxon>
        <taxon>metagenomes</taxon>
        <taxon>ecological metagenomes</taxon>
    </lineage>
</organism>
<proteinExistence type="predicted"/>
<sequence>MIGTLAEDPGKTLEDPKNNQIFSDMKVTYLAHEIAEIKATGEHYSLWNFIVKFKLRVLWEEGNLHVEDDFVVTNMHGKAFFWPMPLIPEEARPALEIHIMNQIHALFKEQLRTRKRN</sequence>